<feature type="chain" id="PRO_5046806901" evidence="2">
    <location>
        <begin position="23"/>
        <end position="151"/>
    </location>
</feature>
<dbReference type="Proteomes" id="UP001500582">
    <property type="component" value="Unassembled WGS sequence"/>
</dbReference>
<dbReference type="Gene3D" id="3.10.450.360">
    <property type="match status" value="1"/>
</dbReference>
<protein>
    <submittedName>
        <fullName evidence="3">Uncharacterized protein</fullName>
    </submittedName>
</protein>
<keyword evidence="2" id="KW-0732">Signal</keyword>
<evidence type="ECO:0000313" key="4">
    <source>
        <dbReference type="Proteomes" id="UP001500582"/>
    </source>
</evidence>
<keyword evidence="4" id="KW-1185">Reference proteome</keyword>
<gene>
    <name evidence="3" type="ORF">GCM10023149_04830</name>
</gene>
<reference evidence="4" key="1">
    <citation type="journal article" date="2019" name="Int. J. Syst. Evol. Microbiol.">
        <title>The Global Catalogue of Microorganisms (GCM) 10K type strain sequencing project: providing services to taxonomists for standard genome sequencing and annotation.</title>
        <authorList>
            <consortium name="The Broad Institute Genomics Platform"/>
            <consortium name="The Broad Institute Genome Sequencing Center for Infectious Disease"/>
            <person name="Wu L."/>
            <person name="Ma J."/>
        </authorList>
    </citation>
    <scope>NUCLEOTIDE SEQUENCE [LARGE SCALE GENOMIC DNA]</scope>
    <source>
        <strain evidence="4">JCM 17705</strain>
    </source>
</reference>
<accession>A0ABP8FSV8</accession>
<dbReference type="RefSeq" id="WP_345209392.1">
    <property type="nucleotide sequence ID" value="NZ_BAABFT010000001.1"/>
</dbReference>
<feature type="signal peptide" evidence="2">
    <location>
        <begin position="1"/>
        <end position="22"/>
    </location>
</feature>
<name>A0ABP8FSV8_9SPHI</name>
<feature type="compositionally biased region" description="Low complexity" evidence="1">
    <location>
        <begin position="23"/>
        <end position="77"/>
    </location>
</feature>
<sequence>MKKIILSAAFVAALGSVSIVKAQTTPSTTTPATTTPAPGTTTSPATTPGTPATTDQSTTAPATTAPATTTTAPATTTESVATAQEVSKTEVKLTDLPEAVTKTLKSAPVSEWTPTDASLVKTSAGEFYLVNLKKGTDARFVRLDKDGRPVK</sequence>
<evidence type="ECO:0000256" key="2">
    <source>
        <dbReference type="SAM" id="SignalP"/>
    </source>
</evidence>
<organism evidence="3 4">
    <name type="scientific">Mucilaginibacter gynuensis</name>
    <dbReference type="NCBI Taxonomy" id="1302236"/>
    <lineage>
        <taxon>Bacteria</taxon>
        <taxon>Pseudomonadati</taxon>
        <taxon>Bacteroidota</taxon>
        <taxon>Sphingobacteriia</taxon>
        <taxon>Sphingobacteriales</taxon>
        <taxon>Sphingobacteriaceae</taxon>
        <taxon>Mucilaginibacter</taxon>
    </lineage>
</organism>
<dbReference type="EMBL" id="BAABFT010000001">
    <property type="protein sequence ID" value="GAA4310232.1"/>
    <property type="molecule type" value="Genomic_DNA"/>
</dbReference>
<feature type="region of interest" description="Disordered" evidence="1">
    <location>
        <begin position="23"/>
        <end position="89"/>
    </location>
</feature>
<comment type="caution">
    <text evidence="3">The sequence shown here is derived from an EMBL/GenBank/DDBJ whole genome shotgun (WGS) entry which is preliminary data.</text>
</comment>
<evidence type="ECO:0000256" key="1">
    <source>
        <dbReference type="SAM" id="MobiDB-lite"/>
    </source>
</evidence>
<evidence type="ECO:0000313" key="3">
    <source>
        <dbReference type="EMBL" id="GAA4310232.1"/>
    </source>
</evidence>
<proteinExistence type="predicted"/>